<gene>
    <name evidence="2" type="ORF">OJ962_30190</name>
</gene>
<dbReference type="Proteomes" id="UP001147700">
    <property type="component" value="Unassembled WGS sequence"/>
</dbReference>
<dbReference type="RefSeq" id="WP_270006809.1">
    <property type="nucleotide sequence ID" value="NZ_JAPCID010000066.1"/>
</dbReference>
<sequence>GAAGRTLRGAEARAVVRERGRRTLARRQLAHRHAQLERVSPEVGRLDEAALHELLGTDPDAAVALLADLAAATDPRLRAHARRLAARLFVRAGRLGRETTSGYRRLAPGRAGQDGDLDLDLTFEVAGGRPRHADELVARRWVAPQRALCLLVDHSGSMHGHAVGLAAMASAAVVLTHTERATTSVIAFAKDALVLQAQDEPRPPAALVDDLLSLRGQGRTDLALALRTAAAQLASRPAADRHVILLSDCRRTAGGDPHGALAGLDRVDVLGTSADPEAVAAGRALAARARGCYRLSTNYVTLRAGLLTLLS</sequence>
<dbReference type="InterPro" id="IPR002035">
    <property type="entry name" value="VWF_A"/>
</dbReference>
<dbReference type="Gene3D" id="3.40.50.410">
    <property type="entry name" value="von Willebrand factor, type A domain"/>
    <property type="match status" value="1"/>
</dbReference>
<organism evidence="2 3">
    <name type="scientific">Solirubrobacter deserti</name>
    <dbReference type="NCBI Taxonomy" id="2282478"/>
    <lineage>
        <taxon>Bacteria</taxon>
        <taxon>Bacillati</taxon>
        <taxon>Actinomycetota</taxon>
        <taxon>Thermoleophilia</taxon>
        <taxon>Solirubrobacterales</taxon>
        <taxon>Solirubrobacteraceae</taxon>
        <taxon>Solirubrobacter</taxon>
    </lineage>
</organism>
<evidence type="ECO:0000313" key="2">
    <source>
        <dbReference type="EMBL" id="MDA0141801.1"/>
    </source>
</evidence>
<name>A0ABT4RU51_9ACTN</name>
<proteinExistence type="predicted"/>
<feature type="domain" description="VWFA" evidence="1">
    <location>
        <begin position="149"/>
        <end position="248"/>
    </location>
</feature>
<evidence type="ECO:0000313" key="3">
    <source>
        <dbReference type="Proteomes" id="UP001147700"/>
    </source>
</evidence>
<dbReference type="InterPro" id="IPR036465">
    <property type="entry name" value="vWFA_dom_sf"/>
</dbReference>
<dbReference type="SUPFAM" id="SSF53300">
    <property type="entry name" value="vWA-like"/>
    <property type="match status" value="1"/>
</dbReference>
<accession>A0ABT4RU51</accession>
<keyword evidence="3" id="KW-1185">Reference proteome</keyword>
<comment type="caution">
    <text evidence="2">The sequence shown here is derived from an EMBL/GenBank/DDBJ whole genome shotgun (WGS) entry which is preliminary data.</text>
</comment>
<protein>
    <submittedName>
        <fullName evidence="2">VWA domain-containing protein</fullName>
    </submittedName>
</protein>
<feature type="non-terminal residue" evidence="2">
    <location>
        <position position="1"/>
    </location>
</feature>
<evidence type="ECO:0000259" key="1">
    <source>
        <dbReference type="Pfam" id="PF13519"/>
    </source>
</evidence>
<dbReference type="EMBL" id="JAPCID010000066">
    <property type="protein sequence ID" value="MDA0141801.1"/>
    <property type="molecule type" value="Genomic_DNA"/>
</dbReference>
<reference evidence="2" key="1">
    <citation type="submission" date="2022-10" db="EMBL/GenBank/DDBJ databases">
        <title>The WGS of Solirubrobacter sp. CPCC 204708.</title>
        <authorList>
            <person name="Jiang Z."/>
        </authorList>
    </citation>
    <scope>NUCLEOTIDE SEQUENCE</scope>
    <source>
        <strain evidence="2">CPCC 204708</strain>
    </source>
</reference>
<dbReference type="Pfam" id="PF13519">
    <property type="entry name" value="VWA_2"/>
    <property type="match status" value="1"/>
</dbReference>